<dbReference type="Gene3D" id="1.25.40.10">
    <property type="entry name" value="Tetratricopeptide repeat domain"/>
    <property type="match status" value="1"/>
</dbReference>
<dbReference type="SUPFAM" id="SSF81901">
    <property type="entry name" value="HCP-like"/>
    <property type="match status" value="1"/>
</dbReference>
<evidence type="ECO:0000313" key="2">
    <source>
        <dbReference type="Proteomes" id="UP001182247"/>
    </source>
</evidence>
<sequence>MAKKQEVKILYNGQSYDMIIPGWHNHLYGDGSDAIYEIHTDDMILFEMETTTVGDYKKQKKNEYNNLSDTAGMSFHKYLHQSFKLETGREWDDCISLLKTRINNHIIPYFLGHKKNVTVNERTQAFYRAASNGHVASMFFIGTAQKDGSNPDCLYWLSRAHNRGHVGACYEMASYFDKEGDILNSIRCLIIAADGGMDLAYMGILDIGILLNILKLKNITAFDSMLDELIRSTHNSCARYFKAVQLLASGDINNGIQVMVEFRKNTKKKPADKNLCETYYKQLDFMHEFIDLVLGDITNEISPIESIISRTREFSDIERFKIGKAASGNFADFDECCKKVHEILNKK</sequence>
<name>A0AAE4FFA1_MORMO</name>
<dbReference type="RefSeq" id="WP_051456223.1">
    <property type="nucleotide sequence ID" value="NZ_CAXOML010000008.1"/>
</dbReference>
<organism evidence="1 2">
    <name type="scientific">Morganella morganii</name>
    <name type="common">Proteus morganii</name>
    <dbReference type="NCBI Taxonomy" id="582"/>
    <lineage>
        <taxon>Bacteria</taxon>
        <taxon>Pseudomonadati</taxon>
        <taxon>Pseudomonadota</taxon>
        <taxon>Gammaproteobacteria</taxon>
        <taxon>Enterobacterales</taxon>
        <taxon>Morganellaceae</taxon>
        <taxon>Morganella</taxon>
    </lineage>
</organism>
<gene>
    <name evidence="1" type="ORF">OSC06_16565</name>
</gene>
<reference evidence="1" key="1">
    <citation type="submission" date="2023-02" db="EMBL/GenBank/DDBJ databases">
        <title>Detection, antimicrobial susceptibility and genomic characterization of NDM-producing species of Morganellaceae, Yersiniaceae, and Enterobacteriaceae other than Klebsiella.</title>
        <authorList>
            <person name="Camargo C.H."/>
            <person name="Sacchi C.T."/>
            <person name="Campos K.R."/>
        </authorList>
    </citation>
    <scope>NUCLEOTIDE SEQUENCE</scope>
    <source>
        <strain evidence="1">1189_21</strain>
    </source>
</reference>
<dbReference type="EMBL" id="JAPKIY010000033">
    <property type="protein sequence ID" value="MDS0899573.1"/>
    <property type="molecule type" value="Genomic_DNA"/>
</dbReference>
<dbReference type="Proteomes" id="UP001182247">
    <property type="component" value="Unassembled WGS sequence"/>
</dbReference>
<dbReference type="AlphaFoldDB" id="A0AAE4FFA1"/>
<comment type="caution">
    <text evidence="1">The sequence shown here is derived from an EMBL/GenBank/DDBJ whole genome shotgun (WGS) entry which is preliminary data.</text>
</comment>
<dbReference type="InterPro" id="IPR011990">
    <property type="entry name" value="TPR-like_helical_dom_sf"/>
</dbReference>
<accession>A0AAE4FFA1</accession>
<evidence type="ECO:0000313" key="1">
    <source>
        <dbReference type="EMBL" id="MDS0899573.1"/>
    </source>
</evidence>
<protein>
    <submittedName>
        <fullName evidence="1">Uncharacterized protein</fullName>
    </submittedName>
</protein>
<proteinExistence type="predicted"/>